<gene>
    <name evidence="3" type="primary">BnaC04g54910D</name>
    <name evidence="2" type="ORF">DARMORV10_C04P29180.1</name>
    <name evidence="3" type="ORF">GSBRNA2T00037976001</name>
</gene>
<keyword evidence="4" id="KW-1185">Reference proteome</keyword>
<reference evidence="3 4" key="1">
    <citation type="journal article" date="2014" name="Science">
        <title>Plant genetics. Early allopolyploid evolution in the post-Neolithic Brassica napus oilseed genome.</title>
        <authorList>
            <person name="Chalhoub B."/>
            <person name="Denoeud F."/>
            <person name="Liu S."/>
            <person name="Parkin I.A."/>
            <person name="Tang H."/>
            <person name="Wang X."/>
            <person name="Chiquet J."/>
            <person name="Belcram H."/>
            <person name="Tong C."/>
            <person name="Samans B."/>
            <person name="Correa M."/>
            <person name="Da Silva C."/>
            <person name="Just J."/>
            <person name="Falentin C."/>
            <person name="Koh C.S."/>
            <person name="Le Clainche I."/>
            <person name="Bernard M."/>
            <person name="Bento P."/>
            <person name="Noel B."/>
            <person name="Labadie K."/>
            <person name="Alberti A."/>
            <person name="Charles M."/>
            <person name="Arnaud D."/>
            <person name="Guo H."/>
            <person name="Daviaud C."/>
            <person name="Alamery S."/>
            <person name="Jabbari K."/>
            <person name="Zhao M."/>
            <person name="Edger P.P."/>
            <person name="Chelaifa H."/>
            <person name="Tack D."/>
            <person name="Lassalle G."/>
            <person name="Mestiri I."/>
            <person name="Schnel N."/>
            <person name="Le Paslier M.C."/>
            <person name="Fan G."/>
            <person name="Renault V."/>
            <person name="Bayer P.E."/>
            <person name="Golicz A.A."/>
            <person name="Manoli S."/>
            <person name="Lee T.H."/>
            <person name="Thi V.H."/>
            <person name="Chalabi S."/>
            <person name="Hu Q."/>
            <person name="Fan C."/>
            <person name="Tollenaere R."/>
            <person name="Lu Y."/>
            <person name="Battail C."/>
            <person name="Shen J."/>
            <person name="Sidebottom C.H."/>
            <person name="Wang X."/>
            <person name="Canaguier A."/>
            <person name="Chauveau A."/>
            <person name="Berard A."/>
            <person name="Deniot G."/>
            <person name="Guan M."/>
            <person name="Liu Z."/>
            <person name="Sun F."/>
            <person name="Lim Y.P."/>
            <person name="Lyons E."/>
            <person name="Town C.D."/>
            <person name="Bancroft I."/>
            <person name="Wang X."/>
            <person name="Meng J."/>
            <person name="Ma J."/>
            <person name="Pires J.C."/>
            <person name="King G.J."/>
            <person name="Brunel D."/>
            <person name="Delourme R."/>
            <person name="Renard M."/>
            <person name="Aury J.M."/>
            <person name="Adams K.L."/>
            <person name="Batley J."/>
            <person name="Snowdon R.J."/>
            <person name="Tost J."/>
            <person name="Edwards D."/>
            <person name="Zhou Y."/>
            <person name="Hua W."/>
            <person name="Sharpe A.G."/>
            <person name="Paterson A.H."/>
            <person name="Guan C."/>
            <person name="Wincker P."/>
        </authorList>
    </citation>
    <scope>NUCLEOTIDE SEQUENCE [LARGE SCALE GENOMIC DNA]</scope>
    <source>
        <strain evidence="4">cv. Darmor-bzh</strain>
    </source>
</reference>
<reference evidence="2" key="3">
    <citation type="submission" date="2021-01" db="EMBL/GenBank/DDBJ databases">
        <authorList>
            <consortium name="Genoscope - CEA"/>
            <person name="William W."/>
        </authorList>
    </citation>
    <scope>NUCLEOTIDE SEQUENCE</scope>
</reference>
<dbReference type="EMBL" id="HG994368">
    <property type="protein sequence ID" value="CAF1840713.1"/>
    <property type="molecule type" value="Genomic_DNA"/>
</dbReference>
<feature type="region of interest" description="Disordered" evidence="1">
    <location>
        <begin position="52"/>
        <end position="82"/>
    </location>
</feature>
<sequence>MAFCAAAAIRHSTRRRPKMSQIVRALEGDTSIEDLSKGGRARAENRVGLEMPLGEPKSSLIGGESRGSLLEGSEREKRIKRCGSSGSTVADLVDQTLRI</sequence>
<organism evidence="3 4">
    <name type="scientific">Brassica napus</name>
    <name type="common">Rape</name>
    <dbReference type="NCBI Taxonomy" id="3708"/>
    <lineage>
        <taxon>Eukaryota</taxon>
        <taxon>Viridiplantae</taxon>
        <taxon>Streptophyta</taxon>
        <taxon>Embryophyta</taxon>
        <taxon>Tracheophyta</taxon>
        <taxon>Spermatophyta</taxon>
        <taxon>Magnoliopsida</taxon>
        <taxon>eudicotyledons</taxon>
        <taxon>Gunneridae</taxon>
        <taxon>Pentapetalae</taxon>
        <taxon>rosids</taxon>
        <taxon>malvids</taxon>
        <taxon>Brassicales</taxon>
        <taxon>Brassicaceae</taxon>
        <taxon>Brassiceae</taxon>
        <taxon>Brassica</taxon>
    </lineage>
</organism>
<evidence type="ECO:0000256" key="1">
    <source>
        <dbReference type="SAM" id="MobiDB-lite"/>
    </source>
</evidence>
<dbReference type="STRING" id="3708.A0A078JBL1"/>
<evidence type="ECO:0000313" key="2">
    <source>
        <dbReference type="EMBL" id="CAF1840713.1"/>
    </source>
</evidence>
<reference evidence="3" key="2">
    <citation type="submission" date="2014-06" db="EMBL/GenBank/DDBJ databases">
        <authorList>
            <person name="Genoscope - CEA"/>
        </authorList>
    </citation>
    <scope>NUCLEOTIDE SEQUENCE</scope>
</reference>
<evidence type="ECO:0000313" key="4">
    <source>
        <dbReference type="Proteomes" id="UP000028999"/>
    </source>
</evidence>
<dbReference type="Proteomes" id="UP001295469">
    <property type="component" value="Chromosome C04"/>
</dbReference>
<dbReference type="Gramene" id="CDY63162">
    <property type="protein sequence ID" value="CDY63162"/>
    <property type="gene ID" value="GSBRNA2T00037976001"/>
</dbReference>
<proteinExistence type="predicted"/>
<name>A0A078JBL1_BRANA</name>
<dbReference type="PaxDb" id="3708-A0A078JBL1"/>
<accession>A0A078JBL1</accession>
<dbReference type="AlphaFoldDB" id="A0A078JBL1"/>
<protein>
    <submittedName>
        <fullName evidence="2">(rape) hypothetical protein</fullName>
    </submittedName>
    <submittedName>
        <fullName evidence="3">BnaC04g54910D protein</fullName>
    </submittedName>
</protein>
<feature type="compositionally biased region" description="Low complexity" evidence="1">
    <location>
        <begin position="58"/>
        <end position="71"/>
    </location>
</feature>
<dbReference type="EMBL" id="LK034253">
    <property type="protein sequence ID" value="CDY63162.1"/>
    <property type="molecule type" value="Genomic_DNA"/>
</dbReference>
<dbReference type="Proteomes" id="UP000028999">
    <property type="component" value="Unassembled WGS sequence"/>
</dbReference>
<evidence type="ECO:0000313" key="3">
    <source>
        <dbReference type="EMBL" id="CDY63162.1"/>
    </source>
</evidence>